<evidence type="ECO:0000256" key="10">
    <source>
        <dbReference type="ARBA" id="ARBA00023034"/>
    </source>
</evidence>
<dbReference type="PANTHER" id="PTHR46025:SF3">
    <property type="entry name" value="XYLOSYLTRANSFERASE OXT"/>
    <property type="match status" value="1"/>
</dbReference>
<dbReference type="GO" id="GO:0030158">
    <property type="term" value="F:protein xylosyltransferase activity"/>
    <property type="evidence" value="ECO:0007669"/>
    <property type="project" value="InterPro"/>
</dbReference>
<dbReference type="AlphaFoldDB" id="A0A1T3FHH7"/>
<evidence type="ECO:0000256" key="5">
    <source>
        <dbReference type="ARBA" id="ARBA00022692"/>
    </source>
</evidence>
<dbReference type="GO" id="GO:0015012">
    <property type="term" value="P:heparan sulfate proteoglycan biosynthetic process"/>
    <property type="evidence" value="ECO:0007669"/>
    <property type="project" value="TreeGrafter"/>
</dbReference>
<evidence type="ECO:0000313" key="16">
    <source>
        <dbReference type="Proteomes" id="UP000188947"/>
    </source>
</evidence>
<evidence type="ECO:0000256" key="9">
    <source>
        <dbReference type="ARBA" id="ARBA00022989"/>
    </source>
</evidence>
<comment type="subcellular location">
    <subcellularLocation>
        <location evidence="2">Endoplasmic reticulum membrane</location>
        <topology evidence="2">Single-pass type II membrane protein</topology>
    </subcellularLocation>
    <subcellularLocation>
        <location evidence="1">Golgi apparatus membrane</location>
        <topology evidence="1">Single-pass type II membrane protein</topology>
    </subcellularLocation>
</comment>
<evidence type="ECO:0000256" key="14">
    <source>
        <dbReference type="ARBA" id="ARBA00042865"/>
    </source>
</evidence>
<comment type="caution">
    <text evidence="15">The sequence shown here is derived from an EMBL/GenBank/DDBJ whole genome shotgun (WGS) entry which is preliminary data.</text>
</comment>
<organism evidence="15 16">
    <name type="scientific">Elizabethkingia meningoseptica</name>
    <name type="common">Chryseobacterium meningosepticum</name>
    <dbReference type="NCBI Taxonomy" id="238"/>
    <lineage>
        <taxon>Bacteria</taxon>
        <taxon>Pseudomonadati</taxon>
        <taxon>Bacteroidota</taxon>
        <taxon>Flavobacteriia</taxon>
        <taxon>Flavobacteriales</taxon>
        <taxon>Weeksellaceae</taxon>
        <taxon>Elizabethkingia</taxon>
    </lineage>
</organism>
<evidence type="ECO:0000256" key="11">
    <source>
        <dbReference type="ARBA" id="ARBA00023136"/>
    </source>
</evidence>
<dbReference type="InterPro" id="IPR003406">
    <property type="entry name" value="Glyco_trans_14"/>
</dbReference>
<dbReference type="GO" id="GO:0050650">
    <property type="term" value="P:chondroitin sulfate proteoglycan biosynthetic process"/>
    <property type="evidence" value="ECO:0007669"/>
    <property type="project" value="TreeGrafter"/>
</dbReference>
<dbReference type="Proteomes" id="UP000188947">
    <property type="component" value="Unassembled WGS sequence"/>
</dbReference>
<keyword evidence="7" id="KW-0256">Endoplasmic reticulum</keyword>
<evidence type="ECO:0000256" key="7">
    <source>
        <dbReference type="ARBA" id="ARBA00022824"/>
    </source>
</evidence>
<dbReference type="PANTHER" id="PTHR46025">
    <property type="entry name" value="XYLOSYLTRANSFERASE OXT"/>
    <property type="match status" value="1"/>
</dbReference>
<keyword evidence="16" id="KW-1185">Reference proteome</keyword>
<evidence type="ECO:0000256" key="3">
    <source>
        <dbReference type="ARBA" id="ARBA00022676"/>
    </source>
</evidence>
<name>A0A1T3FHH7_ELIME</name>
<dbReference type="OrthoDB" id="7943907at2"/>
<keyword evidence="12" id="KW-1015">Disulfide bond</keyword>
<evidence type="ECO:0000256" key="6">
    <source>
        <dbReference type="ARBA" id="ARBA00022723"/>
    </source>
</evidence>
<dbReference type="EMBL" id="MPOG01000016">
    <property type="protein sequence ID" value="OOH93770.1"/>
    <property type="molecule type" value="Genomic_DNA"/>
</dbReference>
<evidence type="ECO:0000256" key="8">
    <source>
        <dbReference type="ARBA" id="ARBA00022968"/>
    </source>
</evidence>
<keyword evidence="4 15" id="KW-0808">Transferase</keyword>
<keyword evidence="10" id="KW-0333">Golgi apparatus</keyword>
<evidence type="ECO:0000256" key="4">
    <source>
        <dbReference type="ARBA" id="ARBA00022679"/>
    </source>
</evidence>
<keyword evidence="6" id="KW-0479">Metal-binding</keyword>
<keyword evidence="13" id="KW-0325">Glycoprotein</keyword>
<sequence>MKKHAYLILAHNEYPVLECLIRAIDDPRNTIFIHFDKKVNKLPVLKTRHAEIHILKSRIDVRWGDVSVVEAEFKLFEEALKVDEFLYYHLLSGVDIPLKKQDEIHAFFDQHNGKEFIGYSTYDYHNELERKVNRYHLFPKDFRLSPGIKSQVKRLIRYGSLKIQSITGYRRNTKIDFKKGTQWVSLTNDFIRYTISKKNEVLKTYQNTFCSDEIFIQTLCWNSSFRDQIFNYKDEGEGCMRMIGWKNGVLYDWENEDYDILTHSKYLFARKFNSRNLEVVNRILHHIL</sequence>
<keyword evidence="3" id="KW-0328">Glycosyltransferase</keyword>
<dbReference type="RefSeq" id="WP_070904234.1">
    <property type="nucleotide sequence ID" value="NZ_CP016378.1"/>
</dbReference>
<dbReference type="GO" id="GO:0016020">
    <property type="term" value="C:membrane"/>
    <property type="evidence" value="ECO:0007669"/>
    <property type="project" value="InterPro"/>
</dbReference>
<dbReference type="STRING" id="238.BBD35_08540"/>
<dbReference type="Pfam" id="PF02485">
    <property type="entry name" value="Branch"/>
    <property type="match status" value="1"/>
</dbReference>
<protein>
    <recommendedName>
        <fullName evidence="14">Peptide O-xylosyltransferase</fullName>
    </recommendedName>
</protein>
<dbReference type="InterPro" id="IPR043538">
    <property type="entry name" value="XYLT"/>
</dbReference>
<evidence type="ECO:0000256" key="13">
    <source>
        <dbReference type="ARBA" id="ARBA00023180"/>
    </source>
</evidence>
<keyword evidence="9" id="KW-1133">Transmembrane helix</keyword>
<evidence type="ECO:0000256" key="1">
    <source>
        <dbReference type="ARBA" id="ARBA00004323"/>
    </source>
</evidence>
<evidence type="ECO:0000313" key="15">
    <source>
        <dbReference type="EMBL" id="OOH93770.1"/>
    </source>
</evidence>
<keyword evidence="5" id="KW-0812">Transmembrane</keyword>
<evidence type="ECO:0000256" key="2">
    <source>
        <dbReference type="ARBA" id="ARBA00004648"/>
    </source>
</evidence>
<gene>
    <name evidence="15" type="ORF">BMF97_15200</name>
</gene>
<evidence type="ECO:0000256" key="12">
    <source>
        <dbReference type="ARBA" id="ARBA00023157"/>
    </source>
</evidence>
<accession>A0A1T3FHH7</accession>
<proteinExistence type="predicted"/>
<reference evidence="15 16" key="1">
    <citation type="submission" date="2016-11" db="EMBL/GenBank/DDBJ databases">
        <title>Genome sequence and comparative genomic analysis of clinical strain Elizabethkingia meningoseptica 61421 PRCM.</title>
        <authorList>
            <person name="Wang M."/>
            <person name="Hu S."/>
            <person name="Cao L."/>
            <person name="Jiang T."/>
            <person name="Zhou Y."/>
            <person name="Ming D."/>
        </authorList>
    </citation>
    <scope>NUCLEOTIDE SEQUENCE [LARGE SCALE GENOMIC DNA]</scope>
    <source>
        <strain evidence="15 16">61421 PRCM</strain>
    </source>
</reference>
<keyword evidence="11" id="KW-0472">Membrane</keyword>
<dbReference type="GO" id="GO:0046872">
    <property type="term" value="F:metal ion binding"/>
    <property type="evidence" value="ECO:0007669"/>
    <property type="project" value="UniProtKB-KW"/>
</dbReference>
<keyword evidence="8" id="KW-0735">Signal-anchor</keyword>